<proteinExistence type="predicted"/>
<evidence type="ECO:0000313" key="2">
    <source>
        <dbReference type="Proteomes" id="UP001196413"/>
    </source>
</evidence>
<reference evidence="1" key="1">
    <citation type="submission" date="2021-06" db="EMBL/GenBank/DDBJ databases">
        <title>Parelaphostrongylus tenuis whole genome reference sequence.</title>
        <authorList>
            <person name="Garwood T.J."/>
            <person name="Larsen P.A."/>
            <person name="Fountain-Jones N.M."/>
            <person name="Garbe J.R."/>
            <person name="Macchietto M.G."/>
            <person name="Kania S.A."/>
            <person name="Gerhold R.W."/>
            <person name="Richards J.E."/>
            <person name="Wolf T.M."/>
        </authorList>
    </citation>
    <scope>NUCLEOTIDE SEQUENCE</scope>
    <source>
        <strain evidence="1">MNPRO001-30</strain>
        <tissue evidence="1">Meninges</tissue>
    </source>
</reference>
<keyword evidence="2" id="KW-1185">Reference proteome</keyword>
<name>A0AAD5M5M0_PARTN</name>
<accession>A0AAD5M5M0</accession>
<gene>
    <name evidence="1" type="ORF">KIN20_008999</name>
</gene>
<comment type="caution">
    <text evidence="1">The sequence shown here is derived from an EMBL/GenBank/DDBJ whole genome shotgun (WGS) entry which is preliminary data.</text>
</comment>
<sequence length="93" mass="10278">MNNKRLSPPEVLVCESKGDGAGAAVVPLPQNSNYHQNCPRCSATFPEALFCTAKGARLFLENLVKSVARQYGKHFDYDEVLICAGERRTRLHA</sequence>
<organism evidence="1 2">
    <name type="scientific">Parelaphostrongylus tenuis</name>
    <name type="common">Meningeal worm</name>
    <dbReference type="NCBI Taxonomy" id="148309"/>
    <lineage>
        <taxon>Eukaryota</taxon>
        <taxon>Metazoa</taxon>
        <taxon>Ecdysozoa</taxon>
        <taxon>Nematoda</taxon>
        <taxon>Chromadorea</taxon>
        <taxon>Rhabditida</taxon>
        <taxon>Rhabditina</taxon>
        <taxon>Rhabditomorpha</taxon>
        <taxon>Strongyloidea</taxon>
        <taxon>Metastrongylidae</taxon>
        <taxon>Parelaphostrongylus</taxon>
    </lineage>
</organism>
<dbReference type="EMBL" id="JAHQIW010001484">
    <property type="protein sequence ID" value="KAJ1352605.1"/>
    <property type="molecule type" value="Genomic_DNA"/>
</dbReference>
<dbReference type="Proteomes" id="UP001196413">
    <property type="component" value="Unassembled WGS sequence"/>
</dbReference>
<evidence type="ECO:0000313" key="1">
    <source>
        <dbReference type="EMBL" id="KAJ1352605.1"/>
    </source>
</evidence>
<dbReference type="AlphaFoldDB" id="A0AAD5M5M0"/>
<protein>
    <submittedName>
        <fullName evidence="1">Uncharacterized protein</fullName>
    </submittedName>
</protein>